<feature type="domain" description="Subtelomeric hrmA-associated cluster protein AFUB-079030/YDR124W-like helical bundle" evidence="2">
    <location>
        <begin position="159"/>
        <end position="212"/>
    </location>
</feature>
<evidence type="ECO:0000313" key="3">
    <source>
        <dbReference type="EMBL" id="KAJ5197719.1"/>
    </source>
</evidence>
<protein>
    <recommendedName>
        <fullName evidence="2">Subtelomeric hrmA-associated cluster protein AFUB-079030/YDR124W-like helical bundle domain-containing protein</fullName>
    </recommendedName>
</protein>
<gene>
    <name evidence="3" type="ORF">N7498_006836</name>
</gene>
<dbReference type="AlphaFoldDB" id="A0A9W9JJY2"/>
<dbReference type="PANTHER" id="PTHR36102:SF1">
    <property type="entry name" value="YDR124W-LIKE HELICAL BUNDLE DOMAIN-CONTAINING PROTEIN"/>
    <property type="match status" value="1"/>
</dbReference>
<dbReference type="Proteomes" id="UP001150904">
    <property type="component" value="Unassembled WGS sequence"/>
</dbReference>
<dbReference type="GeneID" id="83181199"/>
<dbReference type="RefSeq" id="XP_058306147.1">
    <property type="nucleotide sequence ID" value="XM_058453898.1"/>
</dbReference>
<dbReference type="Pfam" id="PF11001">
    <property type="entry name" value="AFUB_07903_YDR124W_hel"/>
    <property type="match status" value="1"/>
</dbReference>
<feature type="region of interest" description="Disordered" evidence="1">
    <location>
        <begin position="247"/>
        <end position="309"/>
    </location>
</feature>
<dbReference type="PANTHER" id="PTHR36102">
    <property type="entry name" value="CHROMOSOME 10, WHOLE GENOME SHOTGUN SEQUENCE"/>
    <property type="match status" value="1"/>
</dbReference>
<evidence type="ECO:0000256" key="1">
    <source>
        <dbReference type="SAM" id="MobiDB-lite"/>
    </source>
</evidence>
<feature type="compositionally biased region" description="Polar residues" evidence="1">
    <location>
        <begin position="270"/>
        <end position="289"/>
    </location>
</feature>
<sequence length="364" mass="40380">MDLRLPKNGFREGFDLKYPDGRVAQQHDLISYNQSTNFDFLYSRYAEIYYDQNCNPEVDISPSIAGGGGAIFTSDVVGRFMEMAPNARTDPLFNPTGLSQTTPSLASMQPNTGWIHTDQTRPANADFPSSAKAYNTTSVPTAENASSENRIIYRSAGDKDRLELLIHILCELKDTHGVTADKLRRAGQNVRCQIMPADRLQILDEIYYVRQMEERFMDGKIEPNTLLVVTQTHPPGAIYQEHGPSVREHAGPNLASDTECEGRFPGGDRSPSSNYSGPPTIQCHQTLPPSSALDHSMMTGSKADSFSIPPPAISQETLSTSKDMHKDPNYRSDYCSQPFAPEHPWYWPAVAPLSQHPTNSGYGF</sequence>
<comment type="caution">
    <text evidence="3">The sequence shown here is derived from an EMBL/GenBank/DDBJ whole genome shotgun (WGS) entry which is preliminary data.</text>
</comment>
<dbReference type="InterPro" id="IPR021264">
    <property type="entry name" value="AFUB_079030/YDR124W-like"/>
</dbReference>
<reference evidence="3" key="2">
    <citation type="journal article" date="2023" name="IMA Fungus">
        <title>Comparative genomic study of the Penicillium genus elucidates a diverse pangenome and 15 lateral gene transfer events.</title>
        <authorList>
            <person name="Petersen C."/>
            <person name="Sorensen T."/>
            <person name="Nielsen M.R."/>
            <person name="Sondergaard T.E."/>
            <person name="Sorensen J.L."/>
            <person name="Fitzpatrick D.A."/>
            <person name="Frisvad J.C."/>
            <person name="Nielsen K.L."/>
        </authorList>
    </citation>
    <scope>NUCLEOTIDE SEQUENCE</scope>
    <source>
        <strain evidence="3">IBT 15544</strain>
    </source>
</reference>
<keyword evidence="4" id="KW-1185">Reference proteome</keyword>
<evidence type="ECO:0000259" key="2">
    <source>
        <dbReference type="Pfam" id="PF11001"/>
    </source>
</evidence>
<reference evidence="3" key="1">
    <citation type="submission" date="2022-12" db="EMBL/GenBank/DDBJ databases">
        <authorList>
            <person name="Petersen C."/>
        </authorList>
    </citation>
    <scope>NUCLEOTIDE SEQUENCE</scope>
    <source>
        <strain evidence="3">IBT 15544</strain>
    </source>
</reference>
<accession>A0A9W9JJY2</accession>
<name>A0A9W9JJY2_9EURO</name>
<dbReference type="InterPro" id="IPR047092">
    <property type="entry name" value="AFUB_07903/YDR124W-like_hel"/>
</dbReference>
<evidence type="ECO:0000313" key="4">
    <source>
        <dbReference type="Proteomes" id="UP001150904"/>
    </source>
</evidence>
<dbReference type="OrthoDB" id="5338458at2759"/>
<organism evidence="3 4">
    <name type="scientific">Penicillium cinerascens</name>
    <dbReference type="NCBI Taxonomy" id="70096"/>
    <lineage>
        <taxon>Eukaryota</taxon>
        <taxon>Fungi</taxon>
        <taxon>Dikarya</taxon>
        <taxon>Ascomycota</taxon>
        <taxon>Pezizomycotina</taxon>
        <taxon>Eurotiomycetes</taxon>
        <taxon>Eurotiomycetidae</taxon>
        <taxon>Eurotiales</taxon>
        <taxon>Aspergillaceae</taxon>
        <taxon>Penicillium</taxon>
    </lineage>
</organism>
<dbReference type="EMBL" id="JAPQKR010000014">
    <property type="protein sequence ID" value="KAJ5197719.1"/>
    <property type="molecule type" value="Genomic_DNA"/>
</dbReference>
<proteinExistence type="predicted"/>